<evidence type="ECO:0000313" key="1">
    <source>
        <dbReference type="EMBL" id="CAK5078511.1"/>
    </source>
</evidence>
<protein>
    <submittedName>
        <fullName evidence="1">Uncharacterized protein</fullName>
    </submittedName>
</protein>
<reference evidence="1" key="1">
    <citation type="submission" date="2023-11" db="EMBL/GenBank/DDBJ databases">
        <authorList>
            <person name="Poullet M."/>
        </authorList>
    </citation>
    <scope>NUCLEOTIDE SEQUENCE</scope>
    <source>
        <strain evidence="1">E1834</strain>
    </source>
</reference>
<accession>A0ACB0ZJR3</accession>
<gene>
    <name evidence="1" type="ORF">MENTE1834_LOCUS25570</name>
</gene>
<name>A0ACB0ZJR3_MELEN</name>
<dbReference type="Proteomes" id="UP001497535">
    <property type="component" value="Unassembled WGS sequence"/>
</dbReference>
<keyword evidence="2" id="KW-1185">Reference proteome</keyword>
<organism evidence="1 2">
    <name type="scientific">Meloidogyne enterolobii</name>
    <name type="common">Root-knot nematode worm</name>
    <name type="synonym">Meloidogyne mayaguensis</name>
    <dbReference type="NCBI Taxonomy" id="390850"/>
    <lineage>
        <taxon>Eukaryota</taxon>
        <taxon>Metazoa</taxon>
        <taxon>Ecdysozoa</taxon>
        <taxon>Nematoda</taxon>
        <taxon>Chromadorea</taxon>
        <taxon>Rhabditida</taxon>
        <taxon>Tylenchina</taxon>
        <taxon>Tylenchomorpha</taxon>
        <taxon>Tylenchoidea</taxon>
        <taxon>Meloidogynidae</taxon>
        <taxon>Meloidogyninae</taxon>
        <taxon>Meloidogyne</taxon>
    </lineage>
</organism>
<proteinExistence type="predicted"/>
<dbReference type="EMBL" id="CAVMJV010000036">
    <property type="protein sequence ID" value="CAK5078511.1"/>
    <property type="molecule type" value="Genomic_DNA"/>
</dbReference>
<comment type="caution">
    <text evidence="1">The sequence shown here is derived from an EMBL/GenBank/DDBJ whole genome shotgun (WGS) entry which is preliminary data.</text>
</comment>
<sequence>MFFRKSLNKHYCCSAHLLYKSISNPRLLKPSHCLRRGRRTDMATTTMPTRYRMYACR</sequence>
<evidence type="ECO:0000313" key="2">
    <source>
        <dbReference type="Proteomes" id="UP001497535"/>
    </source>
</evidence>